<evidence type="ECO:0000313" key="1">
    <source>
        <dbReference type="EMBL" id="EIN04321.1"/>
    </source>
</evidence>
<dbReference type="OrthoDB" id="2673624at2759"/>
<dbReference type="Pfam" id="PF14223">
    <property type="entry name" value="Retrotran_gag_2"/>
    <property type="match status" value="1"/>
</dbReference>
<dbReference type="KEGG" id="psq:PUNSTDRAFT_37496"/>
<dbReference type="eggNOG" id="ENOG502RZ5B">
    <property type="taxonomic scope" value="Eukaryota"/>
</dbReference>
<evidence type="ECO:0000313" key="2">
    <source>
        <dbReference type="Proteomes" id="UP000054196"/>
    </source>
</evidence>
<evidence type="ECO:0008006" key="3">
    <source>
        <dbReference type="Google" id="ProtNLM"/>
    </source>
</evidence>
<dbReference type="AlphaFoldDB" id="R7S4X1"/>
<dbReference type="OMA" id="DLYIFHI"/>
<gene>
    <name evidence="1" type="ORF">PUNSTDRAFT_37496</name>
</gene>
<dbReference type="EMBL" id="JH687555">
    <property type="protein sequence ID" value="EIN04321.1"/>
    <property type="molecule type" value="Genomic_DNA"/>
</dbReference>
<protein>
    <recommendedName>
        <fullName evidence="3">DUF4219 domain-containing protein</fullName>
    </recommendedName>
</protein>
<feature type="non-terminal residue" evidence="1">
    <location>
        <position position="1"/>
    </location>
</feature>
<keyword evidence="2" id="KW-1185">Reference proteome</keyword>
<name>R7S4X1_PUNST</name>
<feature type="non-terminal residue" evidence="1">
    <location>
        <position position="138"/>
    </location>
</feature>
<dbReference type="RefSeq" id="XP_007388464.1">
    <property type="nucleotide sequence ID" value="XM_007388402.1"/>
</dbReference>
<organism evidence="1 2">
    <name type="scientific">Punctularia strigosozonata (strain HHB-11173)</name>
    <name type="common">White-rot fungus</name>
    <dbReference type="NCBI Taxonomy" id="741275"/>
    <lineage>
        <taxon>Eukaryota</taxon>
        <taxon>Fungi</taxon>
        <taxon>Dikarya</taxon>
        <taxon>Basidiomycota</taxon>
        <taxon>Agaricomycotina</taxon>
        <taxon>Agaricomycetes</taxon>
        <taxon>Corticiales</taxon>
        <taxon>Punctulariaceae</taxon>
        <taxon>Punctularia</taxon>
    </lineage>
</organism>
<dbReference type="GeneID" id="18882307"/>
<reference evidence="2" key="1">
    <citation type="journal article" date="2012" name="Science">
        <title>The Paleozoic origin of enzymatic lignin decomposition reconstructed from 31 fungal genomes.</title>
        <authorList>
            <person name="Floudas D."/>
            <person name="Binder M."/>
            <person name="Riley R."/>
            <person name="Barry K."/>
            <person name="Blanchette R.A."/>
            <person name="Henrissat B."/>
            <person name="Martinez A.T."/>
            <person name="Otillar R."/>
            <person name="Spatafora J.W."/>
            <person name="Yadav J.S."/>
            <person name="Aerts A."/>
            <person name="Benoit I."/>
            <person name="Boyd A."/>
            <person name="Carlson A."/>
            <person name="Copeland A."/>
            <person name="Coutinho P.M."/>
            <person name="de Vries R.P."/>
            <person name="Ferreira P."/>
            <person name="Findley K."/>
            <person name="Foster B."/>
            <person name="Gaskell J."/>
            <person name="Glotzer D."/>
            <person name="Gorecki P."/>
            <person name="Heitman J."/>
            <person name="Hesse C."/>
            <person name="Hori C."/>
            <person name="Igarashi K."/>
            <person name="Jurgens J.A."/>
            <person name="Kallen N."/>
            <person name="Kersten P."/>
            <person name="Kohler A."/>
            <person name="Kuees U."/>
            <person name="Kumar T.K.A."/>
            <person name="Kuo A."/>
            <person name="LaButti K."/>
            <person name="Larrondo L.F."/>
            <person name="Lindquist E."/>
            <person name="Ling A."/>
            <person name="Lombard V."/>
            <person name="Lucas S."/>
            <person name="Lundell T."/>
            <person name="Martin R."/>
            <person name="McLaughlin D.J."/>
            <person name="Morgenstern I."/>
            <person name="Morin E."/>
            <person name="Murat C."/>
            <person name="Nagy L.G."/>
            <person name="Nolan M."/>
            <person name="Ohm R.A."/>
            <person name="Patyshakuliyeva A."/>
            <person name="Rokas A."/>
            <person name="Ruiz-Duenas F.J."/>
            <person name="Sabat G."/>
            <person name="Salamov A."/>
            <person name="Samejima M."/>
            <person name="Schmutz J."/>
            <person name="Slot J.C."/>
            <person name="St John F."/>
            <person name="Stenlid J."/>
            <person name="Sun H."/>
            <person name="Sun S."/>
            <person name="Syed K."/>
            <person name="Tsang A."/>
            <person name="Wiebenga A."/>
            <person name="Young D."/>
            <person name="Pisabarro A."/>
            <person name="Eastwood D.C."/>
            <person name="Martin F."/>
            <person name="Cullen D."/>
            <person name="Grigoriev I.V."/>
            <person name="Hibbett D.S."/>
        </authorList>
    </citation>
    <scope>NUCLEOTIDE SEQUENCE [LARGE SCALE GENOMIC DNA]</scope>
    <source>
        <strain evidence="2">HHB-11173 SS5</strain>
    </source>
</reference>
<accession>R7S4X1</accession>
<proteinExistence type="predicted"/>
<dbReference type="HOGENOM" id="CLU_052380_0_1_1"/>
<dbReference type="Proteomes" id="UP000054196">
    <property type="component" value="Unassembled WGS sequence"/>
</dbReference>
<sequence>LGENNYNTWMPEMRAYLAEQKVWFIVSGEDSRDKAAAAAGAIYRALEPGQRVHVVGIEMDPVKMWAKLAEVHLQKVSGARFNALDALLAVRKGADESLPSLIARVDSLHQELKALCPERYSIADLDDDLAAMSMLRSL</sequence>